<protein>
    <recommendedName>
        <fullName evidence="17">Probable peptidoglycan glycosyltransferase FtsW</fullName>
        <ecNumber evidence="19">2.4.99.28</ecNumber>
    </recommendedName>
    <alternativeName>
        <fullName evidence="18">Cell division protein FtsW</fullName>
    </alternativeName>
    <alternativeName>
        <fullName evidence="15">Cell wall polymerase</fullName>
    </alternativeName>
    <alternativeName>
        <fullName evidence="14">Peptidoglycan polymerase</fullName>
    </alternativeName>
</protein>
<dbReference type="GO" id="GO:0015648">
    <property type="term" value="F:lipid-linked peptidoglycan transporter activity"/>
    <property type="evidence" value="ECO:0007669"/>
    <property type="project" value="TreeGrafter"/>
</dbReference>
<dbReference type="GO" id="GO:0032153">
    <property type="term" value="C:cell division site"/>
    <property type="evidence" value="ECO:0007669"/>
    <property type="project" value="TreeGrafter"/>
</dbReference>
<sequence length="370" mass="41228">MRKVRLTLIHQKKSFDWMIVGLVILLSLFGLLMIYESSNVSAFRDFGDKYHYVKDQLVWMILGLCAFTFFSFFDYHKLYNISPVILFGTIILLVLVFVPGIGIKALGAHRWIRLGSFNFQPAEVSKLAIIIYLSSWFTYKEKGRLLPFVSLLLIILGLVIAEPDLGTSIIIMFVSLVLYFLSGAPFWQFFLLIPMGALGSLFLSVVSPYRFKRLTTFLDPSIDPLGASYHIRQILIGLGSGGLFGLGLGSSRQKYEYLPEATTDSIFAIIGEELGFIGAIFLFSVMTFLIYRCFRIAKNAPDRFGQLLSGGIASFLSIQIVINLGSMVALFPLTGVPLPFISYGGSNLIVTMSGLGILLNASKQIVERKK</sequence>
<evidence type="ECO:0000256" key="5">
    <source>
        <dbReference type="ARBA" id="ARBA00022676"/>
    </source>
</evidence>
<feature type="transmembrane region" description="Helical" evidence="21">
    <location>
        <begin position="119"/>
        <end position="139"/>
    </location>
</feature>
<dbReference type="GO" id="GO:0071555">
    <property type="term" value="P:cell wall organization"/>
    <property type="evidence" value="ECO:0007669"/>
    <property type="project" value="UniProtKB-KW"/>
</dbReference>
<evidence type="ECO:0000313" key="23">
    <source>
        <dbReference type="Proteomes" id="UP000034539"/>
    </source>
</evidence>
<keyword evidence="10 21" id="KW-1133">Transmembrane helix</keyword>
<gene>
    <name evidence="22" type="ORF">UT63_C0001G0015</name>
</gene>
<evidence type="ECO:0000256" key="18">
    <source>
        <dbReference type="ARBA" id="ARBA00041418"/>
    </source>
</evidence>
<keyword evidence="4" id="KW-0132">Cell division</keyword>
<dbReference type="Pfam" id="PF01098">
    <property type="entry name" value="FTSW_RODA_SPOVE"/>
    <property type="match status" value="1"/>
</dbReference>
<evidence type="ECO:0000256" key="1">
    <source>
        <dbReference type="ARBA" id="ARBA00004651"/>
    </source>
</evidence>
<comment type="catalytic activity">
    <reaction evidence="20">
        <text>[GlcNAc-(1-&gt;4)-Mur2Ac(oyl-L-Ala-gamma-D-Glu-L-Lys-D-Ala-D-Ala)](n)-di-trans,octa-cis-undecaprenyl diphosphate + beta-D-GlcNAc-(1-&gt;4)-Mur2Ac(oyl-L-Ala-gamma-D-Glu-L-Lys-D-Ala-D-Ala)-di-trans,octa-cis-undecaprenyl diphosphate = [GlcNAc-(1-&gt;4)-Mur2Ac(oyl-L-Ala-gamma-D-Glu-L-Lys-D-Ala-D-Ala)](n+1)-di-trans,octa-cis-undecaprenyl diphosphate + di-trans,octa-cis-undecaprenyl diphosphate + H(+)</text>
        <dbReference type="Rhea" id="RHEA:23708"/>
        <dbReference type="Rhea" id="RHEA-COMP:9602"/>
        <dbReference type="Rhea" id="RHEA-COMP:9603"/>
        <dbReference type="ChEBI" id="CHEBI:15378"/>
        <dbReference type="ChEBI" id="CHEBI:58405"/>
        <dbReference type="ChEBI" id="CHEBI:60033"/>
        <dbReference type="ChEBI" id="CHEBI:78435"/>
        <dbReference type="EC" id="2.4.99.28"/>
    </reaction>
</comment>
<dbReference type="PATRIC" id="fig|1618450.3.peg.16"/>
<dbReference type="Proteomes" id="UP000034539">
    <property type="component" value="Unassembled WGS sequence"/>
</dbReference>
<evidence type="ECO:0000256" key="17">
    <source>
        <dbReference type="ARBA" id="ARBA00041185"/>
    </source>
</evidence>
<evidence type="ECO:0000256" key="20">
    <source>
        <dbReference type="ARBA" id="ARBA00049902"/>
    </source>
</evidence>
<evidence type="ECO:0000256" key="16">
    <source>
        <dbReference type="ARBA" id="ARBA00038053"/>
    </source>
</evidence>
<keyword evidence="13" id="KW-0961">Cell wall biogenesis/degradation</keyword>
<keyword evidence="12" id="KW-0131">Cell cycle</keyword>
<keyword evidence="7 21" id="KW-0812">Transmembrane</keyword>
<evidence type="ECO:0000256" key="19">
    <source>
        <dbReference type="ARBA" id="ARBA00044770"/>
    </source>
</evidence>
<evidence type="ECO:0000256" key="6">
    <source>
        <dbReference type="ARBA" id="ARBA00022679"/>
    </source>
</evidence>
<dbReference type="PANTHER" id="PTHR30474">
    <property type="entry name" value="CELL CYCLE PROTEIN"/>
    <property type="match status" value="1"/>
</dbReference>
<keyword evidence="3" id="KW-1003">Cell membrane</keyword>
<evidence type="ECO:0000256" key="9">
    <source>
        <dbReference type="ARBA" id="ARBA00022984"/>
    </source>
</evidence>
<feature type="transmembrane region" description="Helical" evidence="21">
    <location>
        <begin position="340"/>
        <end position="361"/>
    </location>
</feature>
<feature type="transmembrane region" description="Helical" evidence="21">
    <location>
        <begin position="266"/>
        <end position="291"/>
    </location>
</feature>
<evidence type="ECO:0000256" key="4">
    <source>
        <dbReference type="ARBA" id="ARBA00022618"/>
    </source>
</evidence>
<feature type="transmembrane region" description="Helical" evidence="21">
    <location>
        <begin position="85"/>
        <end position="107"/>
    </location>
</feature>
<evidence type="ECO:0000256" key="7">
    <source>
        <dbReference type="ARBA" id="ARBA00022692"/>
    </source>
</evidence>
<dbReference type="EMBL" id="LBXN01000001">
    <property type="protein sequence ID" value="KKR34448.1"/>
    <property type="molecule type" value="Genomic_DNA"/>
</dbReference>
<feature type="transmembrane region" description="Helical" evidence="21">
    <location>
        <begin position="186"/>
        <end position="206"/>
    </location>
</feature>
<dbReference type="GO" id="GO:0005886">
    <property type="term" value="C:plasma membrane"/>
    <property type="evidence" value="ECO:0007669"/>
    <property type="project" value="UniProtKB-SubCell"/>
</dbReference>
<evidence type="ECO:0000256" key="2">
    <source>
        <dbReference type="ARBA" id="ARBA00004752"/>
    </source>
</evidence>
<feature type="transmembrane region" description="Helical" evidence="21">
    <location>
        <begin position="15"/>
        <end position="36"/>
    </location>
</feature>
<keyword evidence="8" id="KW-0133">Cell shape</keyword>
<evidence type="ECO:0000313" key="22">
    <source>
        <dbReference type="EMBL" id="KKR34448.1"/>
    </source>
</evidence>
<dbReference type="GO" id="GO:0009252">
    <property type="term" value="P:peptidoglycan biosynthetic process"/>
    <property type="evidence" value="ECO:0007669"/>
    <property type="project" value="UniProtKB-KW"/>
</dbReference>
<keyword evidence="5" id="KW-0328">Glycosyltransferase</keyword>
<evidence type="ECO:0000256" key="13">
    <source>
        <dbReference type="ARBA" id="ARBA00023316"/>
    </source>
</evidence>
<evidence type="ECO:0000256" key="3">
    <source>
        <dbReference type="ARBA" id="ARBA00022475"/>
    </source>
</evidence>
<evidence type="ECO:0000256" key="11">
    <source>
        <dbReference type="ARBA" id="ARBA00023136"/>
    </source>
</evidence>
<evidence type="ECO:0000256" key="12">
    <source>
        <dbReference type="ARBA" id="ARBA00023306"/>
    </source>
</evidence>
<evidence type="ECO:0000256" key="10">
    <source>
        <dbReference type="ARBA" id="ARBA00022989"/>
    </source>
</evidence>
<keyword evidence="9" id="KW-0573">Peptidoglycan synthesis</keyword>
<dbReference type="GO" id="GO:0008955">
    <property type="term" value="F:peptidoglycan glycosyltransferase activity"/>
    <property type="evidence" value="ECO:0007669"/>
    <property type="project" value="UniProtKB-EC"/>
</dbReference>
<comment type="subcellular location">
    <subcellularLocation>
        <location evidence="1">Cell membrane</location>
        <topology evidence="1">Multi-pass membrane protein</topology>
    </subcellularLocation>
</comment>
<dbReference type="EC" id="2.4.99.28" evidence="19"/>
<comment type="similarity">
    <text evidence="16">Belongs to the SEDS family. FtsW subfamily.</text>
</comment>
<dbReference type="PANTHER" id="PTHR30474:SF2">
    <property type="entry name" value="PEPTIDOGLYCAN GLYCOSYLTRANSFERASE FTSW-RELATED"/>
    <property type="match status" value="1"/>
</dbReference>
<feature type="transmembrane region" description="Helical" evidence="21">
    <location>
        <begin position="227"/>
        <end position="246"/>
    </location>
</feature>
<dbReference type="InterPro" id="IPR001182">
    <property type="entry name" value="FtsW/RodA"/>
</dbReference>
<keyword evidence="6" id="KW-0808">Transferase</keyword>
<organism evidence="22 23">
    <name type="scientific">Candidatus Gottesmanbacteria bacterium GW2011_GWC2_39_8</name>
    <dbReference type="NCBI Taxonomy" id="1618450"/>
    <lineage>
        <taxon>Bacteria</taxon>
        <taxon>Candidatus Gottesmaniibacteriota</taxon>
    </lineage>
</organism>
<feature type="transmembrane region" description="Helical" evidence="21">
    <location>
        <begin position="312"/>
        <end position="334"/>
    </location>
</feature>
<dbReference type="NCBIfam" id="TIGR02614">
    <property type="entry name" value="ftsW"/>
    <property type="match status" value="1"/>
</dbReference>
<evidence type="ECO:0000256" key="14">
    <source>
        <dbReference type="ARBA" id="ARBA00032370"/>
    </source>
</evidence>
<comment type="pathway">
    <text evidence="2">Cell wall biogenesis; peptidoglycan biosynthesis.</text>
</comment>
<dbReference type="GO" id="GO:0008360">
    <property type="term" value="P:regulation of cell shape"/>
    <property type="evidence" value="ECO:0007669"/>
    <property type="project" value="UniProtKB-KW"/>
</dbReference>
<keyword evidence="11 21" id="KW-0472">Membrane</keyword>
<dbReference type="GO" id="GO:0051301">
    <property type="term" value="P:cell division"/>
    <property type="evidence" value="ECO:0007669"/>
    <property type="project" value="UniProtKB-KW"/>
</dbReference>
<evidence type="ECO:0000256" key="8">
    <source>
        <dbReference type="ARBA" id="ARBA00022960"/>
    </source>
</evidence>
<evidence type="ECO:0000256" key="21">
    <source>
        <dbReference type="SAM" id="Phobius"/>
    </source>
</evidence>
<dbReference type="InterPro" id="IPR013437">
    <property type="entry name" value="FtsW"/>
</dbReference>
<dbReference type="AlphaFoldDB" id="A0A0G0Q2U1"/>
<evidence type="ECO:0000256" key="15">
    <source>
        <dbReference type="ARBA" id="ARBA00033270"/>
    </source>
</evidence>
<accession>A0A0G0Q2U1</accession>
<comment type="caution">
    <text evidence="22">The sequence shown here is derived from an EMBL/GenBank/DDBJ whole genome shotgun (WGS) entry which is preliminary data.</text>
</comment>
<reference evidence="22 23" key="1">
    <citation type="journal article" date="2015" name="Nature">
        <title>rRNA introns, odd ribosomes, and small enigmatic genomes across a large radiation of phyla.</title>
        <authorList>
            <person name="Brown C.T."/>
            <person name="Hug L.A."/>
            <person name="Thomas B.C."/>
            <person name="Sharon I."/>
            <person name="Castelle C.J."/>
            <person name="Singh A."/>
            <person name="Wilkins M.J."/>
            <person name="Williams K.H."/>
            <person name="Banfield J.F."/>
        </authorList>
    </citation>
    <scope>NUCLEOTIDE SEQUENCE [LARGE SCALE GENOMIC DNA]</scope>
</reference>
<proteinExistence type="inferred from homology"/>
<name>A0A0G0Q2U1_9BACT</name>
<feature type="transmembrane region" description="Helical" evidence="21">
    <location>
        <begin position="56"/>
        <end position="73"/>
    </location>
</feature>
<feature type="transmembrane region" description="Helical" evidence="21">
    <location>
        <begin position="151"/>
        <end position="180"/>
    </location>
</feature>